<evidence type="ECO:0000313" key="1">
    <source>
        <dbReference type="EMBL" id="XDU93931.1"/>
    </source>
</evidence>
<dbReference type="RefSeq" id="WP_367770754.1">
    <property type="nucleotide sequence ID" value="NZ_CP165625.1"/>
</dbReference>
<dbReference type="EMBL" id="CP165625">
    <property type="protein sequence ID" value="XDU93931.1"/>
    <property type="molecule type" value="Genomic_DNA"/>
</dbReference>
<accession>A0AB39VZD0</accession>
<organism evidence="1">
    <name type="scientific">Flavobacterium sp. WC2409</name>
    <dbReference type="NCBI Taxonomy" id="3234139"/>
    <lineage>
        <taxon>Bacteria</taxon>
        <taxon>Pseudomonadati</taxon>
        <taxon>Bacteroidota</taxon>
        <taxon>Flavobacteriia</taxon>
        <taxon>Flavobacteriales</taxon>
        <taxon>Flavobacteriaceae</taxon>
        <taxon>Flavobacterium</taxon>
    </lineage>
</organism>
<proteinExistence type="predicted"/>
<dbReference type="AlphaFoldDB" id="A0AB39VZD0"/>
<protein>
    <submittedName>
        <fullName evidence="1">Uncharacterized protein</fullName>
    </submittedName>
</protein>
<name>A0AB39VZD0_9FLAO</name>
<gene>
    <name evidence="1" type="ORF">AB3G34_08495</name>
</gene>
<reference evidence="1" key="1">
    <citation type="submission" date="2024-07" db="EMBL/GenBank/DDBJ databases">
        <authorList>
            <person name="Biller S.J."/>
        </authorList>
    </citation>
    <scope>NUCLEOTIDE SEQUENCE</scope>
    <source>
        <strain evidence="1">WC2409</strain>
    </source>
</reference>
<sequence length="75" mass="9065">MTNIKELGRFQIRSKIAYNWIETKDAFITDNLQIYYNENFNNWRLKDTTLPSSTDLTIIIIPLKNEEIRRIKQFI</sequence>